<evidence type="ECO:0000313" key="2">
    <source>
        <dbReference type="Proteomes" id="UP001060261"/>
    </source>
</evidence>
<sequence>MNPFQAALARITSGLNQYIATRPIALSNLYLANFLPPVSSTLAEIQTGSFRIVTEPAALTAVDSPYAKIGSLQMVSFTGTTFKITAESKLNESLQDAMHARANAAIMRGAMQQGAVALNSGTNPQAVYENFISRVVEDGLLLALDYGEEVFRAQALAYGKIQVKDSKTGNGVDLDFSVPADYKVSRTGTAAYDKPGSLFWTDVQDARAKLRQEPMGITDPTTFTAIVNNPANGIIVRSRTQTSPTVIRYELSQAGTNADGTFNRSSQSLDVLKSVTLTTYAGKGDAPDAPYFWPSGRVTFMRSSAREVELIDGQIVRGALGVTHIGPNTEAGQQSTRFANIYIPQGAEYEVIGKASEDLMPYIEEARNLYLCATEIGV</sequence>
<proteinExistence type="predicted"/>
<dbReference type="Proteomes" id="UP001060261">
    <property type="component" value="Chromosome"/>
</dbReference>
<name>A0ABY5YDI2_9DEIO</name>
<gene>
    <name evidence="1" type="ORF">N0D28_08315</name>
</gene>
<reference evidence="1" key="1">
    <citation type="submission" date="2022-09" db="EMBL/GenBank/DDBJ databases">
        <title>genome sequence of Deinococcus rubellus.</title>
        <authorList>
            <person name="Srinivasan S."/>
        </authorList>
    </citation>
    <scope>NUCLEOTIDE SEQUENCE</scope>
    <source>
        <strain evidence="1">Ant6</strain>
    </source>
</reference>
<organism evidence="1 2">
    <name type="scientific">Deinococcus rubellus</name>
    <dbReference type="NCBI Taxonomy" id="1889240"/>
    <lineage>
        <taxon>Bacteria</taxon>
        <taxon>Thermotogati</taxon>
        <taxon>Deinococcota</taxon>
        <taxon>Deinococci</taxon>
        <taxon>Deinococcales</taxon>
        <taxon>Deinococcaceae</taxon>
        <taxon>Deinococcus</taxon>
    </lineage>
</organism>
<dbReference type="RefSeq" id="WP_260559071.1">
    <property type="nucleotide sequence ID" value="NZ_BAABEC010000059.1"/>
</dbReference>
<protein>
    <submittedName>
        <fullName evidence="1">Major capsid protein</fullName>
    </submittedName>
</protein>
<accession>A0ABY5YDI2</accession>
<dbReference type="EMBL" id="CP104213">
    <property type="protein sequence ID" value="UWX62776.1"/>
    <property type="molecule type" value="Genomic_DNA"/>
</dbReference>
<keyword evidence="2" id="KW-1185">Reference proteome</keyword>
<evidence type="ECO:0000313" key="1">
    <source>
        <dbReference type="EMBL" id="UWX62776.1"/>
    </source>
</evidence>